<protein>
    <submittedName>
        <fullName evidence="3">Polyisoprenoid-binding protein</fullName>
    </submittedName>
</protein>
<dbReference type="RefSeq" id="WP_126611401.1">
    <property type="nucleotide sequence ID" value="NZ_CP034562.1"/>
</dbReference>
<dbReference type="EMBL" id="CP034562">
    <property type="protein sequence ID" value="AZQ61190.1"/>
    <property type="molecule type" value="Genomic_DNA"/>
</dbReference>
<dbReference type="PANTHER" id="PTHR34406">
    <property type="entry name" value="PROTEIN YCEI"/>
    <property type="match status" value="1"/>
</dbReference>
<dbReference type="Gene3D" id="2.40.128.110">
    <property type="entry name" value="Lipid/polyisoprenoid-binding, YceI-like"/>
    <property type="match status" value="1"/>
</dbReference>
<feature type="signal peptide" evidence="1">
    <location>
        <begin position="1"/>
        <end position="22"/>
    </location>
</feature>
<sequence length="177" mass="20072">MAKKIVLYLIPFLFNTLSLVTAQNIDQTLSKVAFTISNFKVNTVEGTFKEMDGEINFNAENLNSSKFNVCISAESIYTDNEKRDEHLRNEDFFNVEKFPSICFVSNEIRKTDNGYESNGKLTLHGVTKAVTIDFNKDKNSFTGQLKINRLDFNLGEDTGTFTVGNEVKIEIKCVLKE</sequence>
<dbReference type="KEGG" id="fll:EI427_02825"/>
<dbReference type="Pfam" id="PF04264">
    <property type="entry name" value="YceI"/>
    <property type="match status" value="1"/>
</dbReference>
<name>A0A3Q9FMP7_9BACT</name>
<keyword evidence="1" id="KW-0732">Signal</keyword>
<organism evidence="3 4">
    <name type="scientific">Flammeovirga pectinis</name>
    <dbReference type="NCBI Taxonomy" id="2494373"/>
    <lineage>
        <taxon>Bacteria</taxon>
        <taxon>Pseudomonadati</taxon>
        <taxon>Bacteroidota</taxon>
        <taxon>Cytophagia</taxon>
        <taxon>Cytophagales</taxon>
        <taxon>Flammeovirgaceae</taxon>
        <taxon>Flammeovirga</taxon>
    </lineage>
</organism>
<keyword evidence="4" id="KW-1185">Reference proteome</keyword>
<evidence type="ECO:0000313" key="4">
    <source>
        <dbReference type="Proteomes" id="UP000267268"/>
    </source>
</evidence>
<dbReference type="InterPro" id="IPR036761">
    <property type="entry name" value="TTHA0802/YceI-like_sf"/>
</dbReference>
<feature type="domain" description="Lipid/polyisoprenoid-binding YceI-like" evidence="2">
    <location>
        <begin position="22"/>
        <end position="176"/>
    </location>
</feature>
<evidence type="ECO:0000256" key="1">
    <source>
        <dbReference type="SAM" id="SignalP"/>
    </source>
</evidence>
<dbReference type="PANTHER" id="PTHR34406:SF1">
    <property type="entry name" value="PROTEIN YCEI"/>
    <property type="match status" value="1"/>
</dbReference>
<dbReference type="Proteomes" id="UP000267268">
    <property type="component" value="Chromosome 1"/>
</dbReference>
<dbReference type="InterPro" id="IPR007372">
    <property type="entry name" value="Lipid/polyisoprenoid-bd_YceI"/>
</dbReference>
<dbReference type="SUPFAM" id="SSF101874">
    <property type="entry name" value="YceI-like"/>
    <property type="match status" value="1"/>
</dbReference>
<dbReference type="AlphaFoldDB" id="A0A3Q9FMP7"/>
<dbReference type="OrthoDB" id="9811006at2"/>
<gene>
    <name evidence="3" type="ORF">EI427_02825</name>
</gene>
<proteinExistence type="predicted"/>
<feature type="chain" id="PRO_5018687304" evidence="1">
    <location>
        <begin position="23"/>
        <end position="177"/>
    </location>
</feature>
<accession>A0A3Q9FMP7</accession>
<dbReference type="SMART" id="SM00867">
    <property type="entry name" value="YceI"/>
    <property type="match status" value="1"/>
</dbReference>
<evidence type="ECO:0000259" key="2">
    <source>
        <dbReference type="SMART" id="SM00867"/>
    </source>
</evidence>
<evidence type="ECO:0000313" key="3">
    <source>
        <dbReference type="EMBL" id="AZQ61190.1"/>
    </source>
</evidence>
<reference evidence="3 4" key="1">
    <citation type="submission" date="2018-12" db="EMBL/GenBank/DDBJ databases">
        <title>Flammeovirga pectinis sp. nov., isolated from the gut of the Korean scallop, Patinopecten yessoensis.</title>
        <authorList>
            <person name="Bae J.-W."/>
            <person name="Jeong Y.-S."/>
            <person name="Kang W."/>
        </authorList>
    </citation>
    <scope>NUCLEOTIDE SEQUENCE [LARGE SCALE GENOMIC DNA]</scope>
    <source>
        <strain evidence="3 4">L12M1</strain>
    </source>
</reference>